<feature type="region of interest" description="Disordered" evidence="8">
    <location>
        <begin position="1"/>
        <end position="29"/>
    </location>
</feature>
<evidence type="ECO:0000256" key="7">
    <source>
        <dbReference type="PROSITE-ProRule" id="PRU00042"/>
    </source>
</evidence>
<proteinExistence type="predicted"/>
<comment type="subcellular location">
    <subcellularLocation>
        <location evidence="1">Nucleus</location>
    </subcellularLocation>
</comment>
<evidence type="ECO:0000256" key="3">
    <source>
        <dbReference type="ARBA" id="ARBA00022737"/>
    </source>
</evidence>
<evidence type="ECO:0000313" key="10">
    <source>
        <dbReference type="EnsemblMetazoa" id="LLOJ008816-PA"/>
    </source>
</evidence>
<keyword evidence="6" id="KW-0539">Nucleus</keyword>
<dbReference type="FunFam" id="3.30.160.60:FF:000100">
    <property type="entry name" value="Zinc finger 45-like"/>
    <property type="match status" value="1"/>
</dbReference>
<evidence type="ECO:0000259" key="9">
    <source>
        <dbReference type="PROSITE" id="PS50157"/>
    </source>
</evidence>
<dbReference type="SUPFAM" id="SSF57667">
    <property type="entry name" value="beta-beta-alpha zinc fingers"/>
    <property type="match status" value="1"/>
</dbReference>
<dbReference type="EnsemblMetazoa" id="LLOJ008816-RA">
    <property type="protein sequence ID" value="LLOJ008816-PA"/>
    <property type="gene ID" value="LLOJ008816"/>
</dbReference>
<dbReference type="InterPro" id="IPR050888">
    <property type="entry name" value="ZnF_C2H2-type_TF"/>
</dbReference>
<keyword evidence="2" id="KW-0479">Metal-binding</keyword>
<evidence type="ECO:0000256" key="2">
    <source>
        <dbReference type="ARBA" id="ARBA00022723"/>
    </source>
</evidence>
<dbReference type="AlphaFoldDB" id="A0A1B0CV31"/>
<keyword evidence="11" id="KW-1185">Reference proteome</keyword>
<evidence type="ECO:0000256" key="6">
    <source>
        <dbReference type="ARBA" id="ARBA00023242"/>
    </source>
</evidence>
<accession>A0A1B0CV31</accession>
<feature type="domain" description="C2H2-type" evidence="9">
    <location>
        <begin position="36"/>
        <end position="63"/>
    </location>
</feature>
<dbReference type="InterPro" id="IPR036236">
    <property type="entry name" value="Znf_C2H2_sf"/>
</dbReference>
<dbReference type="SMART" id="SM00355">
    <property type="entry name" value="ZnF_C2H2"/>
    <property type="match status" value="3"/>
</dbReference>
<dbReference type="VEuPathDB" id="VectorBase:LLOJ008816"/>
<evidence type="ECO:0000256" key="4">
    <source>
        <dbReference type="ARBA" id="ARBA00022771"/>
    </source>
</evidence>
<keyword evidence="3" id="KW-0677">Repeat</keyword>
<dbReference type="GO" id="GO:0008270">
    <property type="term" value="F:zinc ion binding"/>
    <property type="evidence" value="ECO:0007669"/>
    <property type="project" value="UniProtKB-KW"/>
</dbReference>
<organism evidence="10 11">
    <name type="scientific">Lutzomyia longipalpis</name>
    <name type="common">Sand fly</name>
    <dbReference type="NCBI Taxonomy" id="7200"/>
    <lineage>
        <taxon>Eukaryota</taxon>
        <taxon>Metazoa</taxon>
        <taxon>Ecdysozoa</taxon>
        <taxon>Arthropoda</taxon>
        <taxon>Hexapoda</taxon>
        <taxon>Insecta</taxon>
        <taxon>Pterygota</taxon>
        <taxon>Neoptera</taxon>
        <taxon>Endopterygota</taxon>
        <taxon>Diptera</taxon>
        <taxon>Nematocera</taxon>
        <taxon>Psychodoidea</taxon>
        <taxon>Psychodidae</taxon>
        <taxon>Lutzomyia</taxon>
        <taxon>Lutzomyia</taxon>
    </lineage>
</organism>
<feature type="domain" description="C2H2-type" evidence="9">
    <location>
        <begin position="111"/>
        <end position="138"/>
    </location>
</feature>
<reference evidence="10" key="1">
    <citation type="submission" date="2020-05" db="UniProtKB">
        <authorList>
            <consortium name="EnsemblMetazoa"/>
        </authorList>
    </citation>
    <scope>IDENTIFICATION</scope>
    <source>
        <strain evidence="10">Jacobina</strain>
    </source>
</reference>
<feature type="compositionally biased region" description="Polar residues" evidence="8">
    <location>
        <begin position="1"/>
        <end position="12"/>
    </location>
</feature>
<sequence length="173" mass="20728">MYNAVEESSANSEDLKEPKERSYVRGVDEQDNRRRYPCPQCGTRFTLSKNMKRHYRYECGKEPQYQCSYCAVKFKRNNQLQDFGPSGDRVYVLASETHLNEISGHDRMYQHTCPRCQKMYTYKKNLQRHLKFECGVEPMEQCRLCSYVTRYRHSLKSHMNLKHRNVQFRTSVT</sequence>
<dbReference type="Pfam" id="PF00096">
    <property type="entry name" value="zf-C2H2"/>
    <property type="match status" value="2"/>
</dbReference>
<evidence type="ECO:0000256" key="5">
    <source>
        <dbReference type="ARBA" id="ARBA00022833"/>
    </source>
</evidence>
<dbReference type="InterPro" id="IPR013087">
    <property type="entry name" value="Znf_C2H2_type"/>
</dbReference>
<evidence type="ECO:0000256" key="1">
    <source>
        <dbReference type="ARBA" id="ARBA00004123"/>
    </source>
</evidence>
<dbReference type="EMBL" id="AJWK01030055">
    <property type="status" value="NOT_ANNOTATED_CDS"/>
    <property type="molecule type" value="Genomic_DNA"/>
</dbReference>
<dbReference type="PANTHER" id="PTHR24406">
    <property type="entry name" value="TRANSCRIPTIONAL REPRESSOR CTCFL-RELATED"/>
    <property type="match status" value="1"/>
</dbReference>
<name>A0A1B0CV31_LUTLO</name>
<dbReference type="PROSITE" id="PS50157">
    <property type="entry name" value="ZINC_FINGER_C2H2_2"/>
    <property type="match status" value="2"/>
</dbReference>
<evidence type="ECO:0000256" key="8">
    <source>
        <dbReference type="SAM" id="MobiDB-lite"/>
    </source>
</evidence>
<feature type="compositionally biased region" description="Basic and acidic residues" evidence="8">
    <location>
        <begin position="13"/>
        <end position="29"/>
    </location>
</feature>
<keyword evidence="4 7" id="KW-0863">Zinc-finger</keyword>
<dbReference type="GO" id="GO:0005634">
    <property type="term" value="C:nucleus"/>
    <property type="evidence" value="ECO:0007669"/>
    <property type="project" value="UniProtKB-SubCell"/>
</dbReference>
<dbReference type="Proteomes" id="UP000092461">
    <property type="component" value="Unassembled WGS sequence"/>
</dbReference>
<keyword evidence="5" id="KW-0862">Zinc</keyword>
<dbReference type="Gene3D" id="3.30.160.60">
    <property type="entry name" value="Classic Zinc Finger"/>
    <property type="match status" value="2"/>
</dbReference>
<evidence type="ECO:0000313" key="11">
    <source>
        <dbReference type="Proteomes" id="UP000092461"/>
    </source>
</evidence>
<protein>
    <recommendedName>
        <fullName evidence="9">C2H2-type domain-containing protein</fullName>
    </recommendedName>
</protein>